<evidence type="ECO:0000313" key="7">
    <source>
        <dbReference type="EMBL" id="RZF43937.1"/>
    </source>
</evidence>
<dbReference type="GO" id="GO:0005975">
    <property type="term" value="P:carbohydrate metabolic process"/>
    <property type="evidence" value="ECO:0007669"/>
    <property type="project" value="InterPro"/>
</dbReference>
<dbReference type="EMBL" id="QKKF02011937">
    <property type="protein sequence ID" value="RZF43937.1"/>
    <property type="molecule type" value="Genomic_DNA"/>
</dbReference>
<feature type="region of interest" description="Disordered" evidence="5">
    <location>
        <begin position="40"/>
        <end position="69"/>
    </location>
</feature>
<evidence type="ECO:0000259" key="6">
    <source>
        <dbReference type="Pfam" id="PF00728"/>
    </source>
</evidence>
<keyword evidence="8" id="KW-1185">Reference proteome</keyword>
<reference evidence="7 8" key="1">
    <citation type="journal article" date="2017" name="Gigascience">
        <title>Genome sequence of the small brown planthopper, Laodelphax striatellus.</title>
        <authorList>
            <person name="Zhu J."/>
            <person name="Jiang F."/>
            <person name="Wang X."/>
            <person name="Yang P."/>
            <person name="Bao Y."/>
            <person name="Zhao W."/>
            <person name="Wang W."/>
            <person name="Lu H."/>
            <person name="Wang Q."/>
            <person name="Cui N."/>
            <person name="Li J."/>
            <person name="Chen X."/>
            <person name="Luo L."/>
            <person name="Yu J."/>
            <person name="Kang L."/>
            <person name="Cui F."/>
        </authorList>
    </citation>
    <scope>NUCLEOTIDE SEQUENCE [LARGE SCALE GENOMIC DNA]</scope>
    <source>
        <strain evidence="7">Lst14</strain>
    </source>
</reference>
<dbReference type="CDD" id="cd06565">
    <property type="entry name" value="GH20_GcnA-like"/>
    <property type="match status" value="1"/>
</dbReference>
<dbReference type="PANTHER" id="PTHR21040:SF8">
    <property type="entry name" value="BCDNA.GH04120"/>
    <property type="match status" value="1"/>
</dbReference>
<name>A0A482XE28_LAOST</name>
<organism evidence="7 8">
    <name type="scientific">Laodelphax striatellus</name>
    <name type="common">Small brown planthopper</name>
    <name type="synonym">Delphax striatella</name>
    <dbReference type="NCBI Taxonomy" id="195883"/>
    <lineage>
        <taxon>Eukaryota</taxon>
        <taxon>Metazoa</taxon>
        <taxon>Ecdysozoa</taxon>
        <taxon>Arthropoda</taxon>
        <taxon>Hexapoda</taxon>
        <taxon>Insecta</taxon>
        <taxon>Pterygota</taxon>
        <taxon>Neoptera</taxon>
        <taxon>Paraneoptera</taxon>
        <taxon>Hemiptera</taxon>
        <taxon>Auchenorrhyncha</taxon>
        <taxon>Fulgoroidea</taxon>
        <taxon>Delphacidae</taxon>
        <taxon>Criomorphinae</taxon>
        <taxon>Laodelphax</taxon>
    </lineage>
</organism>
<dbReference type="AlphaFoldDB" id="A0A482XE28"/>
<dbReference type="Proteomes" id="UP000291343">
    <property type="component" value="Unassembled WGS sequence"/>
</dbReference>
<feature type="region of interest" description="Disordered" evidence="5">
    <location>
        <begin position="103"/>
        <end position="125"/>
    </location>
</feature>
<evidence type="ECO:0000256" key="4">
    <source>
        <dbReference type="ARBA" id="ARBA00022801"/>
    </source>
</evidence>
<proteinExistence type="inferred from homology"/>
<dbReference type="FunCoup" id="A0A482XE28">
    <property type="interactions" value="716"/>
</dbReference>
<dbReference type="Pfam" id="PF00728">
    <property type="entry name" value="Glyco_hydro_20"/>
    <property type="match status" value="1"/>
</dbReference>
<dbReference type="InterPro" id="IPR015883">
    <property type="entry name" value="Glyco_hydro_20_cat"/>
</dbReference>
<sequence length="648" mass="72286">MKLAGSYAGRVWRRKSTVLGAAMGATLLVLCLQYGSSRLVDPPSPPQPQQYDQQQQPASAAVAGAGAGPGAAAENSVHFVANHQQAAAATGYPGGGDTGFLNQDLLDNSGNNGGGGGNRLDDVNNLLQGGGGGGALDDQGGVYQAAASGGGNRNQVYVPGQRLMHFDLKGAPPRVSYLKRIMSLAKELGATGVLIEWEDMFPWAGRLAPLAAGNAYSKQDVQEIIDAAVNNGLEVIPLVQTFGHVEFALKHSEFSELREVPESPQALCPSLNASHDFVHQMIEQVMDMHKNIRYLHIGCDEVFQMGECVRCRTQPRDTLFLHHVTRVASFVRARWPAVTPIIWDDMLRHLPPISLEQYRIGELVEPMVWVYAEDVYRFVPSSVWEKYAAIFARVWAASAFKGAFGETQYVPNAKRHLENNMRWLQVMQAEAPKFSGGFQGIAITGWQRSEIYLLLCNINHTNLTILRRQLSYSSTKLINLLPNRLNYSIESGPKMGRQIDEWILTFSTDVYYSLHVVDSINQSIQSIKSNQNQNRLMHEKIYTEYNKKEIDNFVLHVSKRKLMDHQRLYHSVTSLVRGAKDALWEIFDAYTVAEWIEQRIYPMVQQLEAISRDAATLKQPRVWPRRPFPILSDLHRIGLQFSTDSSPG</sequence>
<evidence type="ECO:0000256" key="2">
    <source>
        <dbReference type="ARBA" id="ARBA00006285"/>
    </source>
</evidence>
<evidence type="ECO:0000313" key="8">
    <source>
        <dbReference type="Proteomes" id="UP000291343"/>
    </source>
</evidence>
<dbReference type="PANTHER" id="PTHR21040">
    <property type="entry name" value="BCDNA.GH04120"/>
    <property type="match status" value="1"/>
</dbReference>
<gene>
    <name evidence="7" type="ORF">LSTR_LSTR006745</name>
</gene>
<evidence type="ECO:0000256" key="1">
    <source>
        <dbReference type="ARBA" id="ARBA00001231"/>
    </source>
</evidence>
<dbReference type="EC" id="3.2.1.52" evidence="3"/>
<comment type="catalytic activity">
    <reaction evidence="1">
        <text>Hydrolysis of terminal non-reducing N-acetyl-D-hexosamine residues in N-acetyl-beta-D-hexosaminides.</text>
        <dbReference type="EC" id="3.2.1.52"/>
    </reaction>
</comment>
<dbReference type="InParanoid" id="A0A482XE28"/>
<feature type="compositionally biased region" description="Low complexity" evidence="5">
    <location>
        <begin position="49"/>
        <end position="64"/>
    </location>
</feature>
<comment type="similarity">
    <text evidence="2">Belongs to the glycosyl hydrolase 20 family.</text>
</comment>
<protein>
    <recommendedName>
        <fullName evidence="3">beta-N-acetylhexosaminidase</fullName>
        <ecNumber evidence="3">3.2.1.52</ecNumber>
    </recommendedName>
</protein>
<dbReference type="InterPro" id="IPR038901">
    <property type="entry name" value="HEXDC-like"/>
</dbReference>
<accession>A0A482XE28</accession>
<dbReference type="SUPFAM" id="SSF51445">
    <property type="entry name" value="(Trans)glycosidases"/>
    <property type="match status" value="1"/>
</dbReference>
<dbReference type="Gene3D" id="3.20.20.80">
    <property type="entry name" value="Glycosidases"/>
    <property type="match status" value="1"/>
</dbReference>
<dbReference type="STRING" id="195883.A0A482XE28"/>
<comment type="caution">
    <text evidence="7">The sequence shown here is derived from an EMBL/GenBank/DDBJ whole genome shotgun (WGS) entry which is preliminary data.</text>
</comment>
<dbReference type="GO" id="GO:0004563">
    <property type="term" value="F:beta-N-acetylhexosaminidase activity"/>
    <property type="evidence" value="ECO:0007669"/>
    <property type="project" value="UniProtKB-EC"/>
</dbReference>
<dbReference type="SMR" id="A0A482XE28"/>
<keyword evidence="4" id="KW-0378">Hydrolase</keyword>
<feature type="domain" description="Glycoside hydrolase family 20 catalytic" evidence="6">
    <location>
        <begin position="213"/>
        <end position="351"/>
    </location>
</feature>
<evidence type="ECO:0000256" key="5">
    <source>
        <dbReference type="SAM" id="MobiDB-lite"/>
    </source>
</evidence>
<dbReference type="InterPro" id="IPR017853">
    <property type="entry name" value="GH"/>
</dbReference>
<dbReference type="OrthoDB" id="10023921at2759"/>
<evidence type="ECO:0000256" key="3">
    <source>
        <dbReference type="ARBA" id="ARBA00012663"/>
    </source>
</evidence>